<dbReference type="Proteomes" id="UP000016923">
    <property type="component" value="Unassembled WGS sequence"/>
</dbReference>
<dbReference type="EMBL" id="KE148160">
    <property type="protein sequence ID" value="EPE04463.1"/>
    <property type="molecule type" value="Genomic_DNA"/>
</dbReference>
<dbReference type="Gene3D" id="3.30.40.10">
    <property type="entry name" value="Zinc/RING finger domain, C3HC4 (zinc finger)"/>
    <property type="match status" value="1"/>
</dbReference>
<feature type="compositionally biased region" description="Low complexity" evidence="7">
    <location>
        <begin position="728"/>
        <end position="738"/>
    </location>
</feature>
<dbReference type="VEuPathDB" id="FungiDB:F503_03525"/>
<dbReference type="InterPro" id="IPR019787">
    <property type="entry name" value="Znf_PHD-finger"/>
</dbReference>
<feature type="compositionally biased region" description="Low complexity" evidence="7">
    <location>
        <begin position="199"/>
        <end position="209"/>
    </location>
</feature>
<dbReference type="PANTHER" id="PTHR46174">
    <property type="entry name" value="CXXC-TYPE ZINC FINGER PROTEIN 1"/>
    <property type="match status" value="1"/>
</dbReference>
<dbReference type="InterPro" id="IPR019786">
    <property type="entry name" value="Zinc_finger_PHD-type_CS"/>
</dbReference>
<feature type="compositionally biased region" description="Gly residues" evidence="7">
    <location>
        <begin position="233"/>
        <end position="250"/>
    </location>
</feature>
<dbReference type="InterPro" id="IPR001965">
    <property type="entry name" value="Znf_PHD"/>
</dbReference>
<dbReference type="InterPro" id="IPR037869">
    <property type="entry name" value="Spp1/CFP1"/>
</dbReference>
<feature type="region of interest" description="Disordered" evidence="7">
    <location>
        <begin position="624"/>
        <end position="659"/>
    </location>
</feature>
<keyword evidence="10" id="KW-1185">Reference proteome</keyword>
<dbReference type="PROSITE" id="PS01359">
    <property type="entry name" value="ZF_PHD_1"/>
    <property type="match status" value="1"/>
</dbReference>
<dbReference type="eggNOG" id="KOG1632">
    <property type="taxonomic scope" value="Eukaryota"/>
</dbReference>
<feature type="compositionally biased region" description="Low complexity" evidence="7">
    <location>
        <begin position="760"/>
        <end position="773"/>
    </location>
</feature>
<dbReference type="GO" id="GO:0008270">
    <property type="term" value="F:zinc ion binding"/>
    <property type="evidence" value="ECO:0007669"/>
    <property type="project" value="UniProtKB-KW"/>
</dbReference>
<evidence type="ECO:0000256" key="2">
    <source>
        <dbReference type="ARBA" id="ARBA00022723"/>
    </source>
</evidence>
<dbReference type="Pfam" id="PF00628">
    <property type="entry name" value="PHD"/>
    <property type="match status" value="1"/>
</dbReference>
<feature type="compositionally biased region" description="Acidic residues" evidence="7">
    <location>
        <begin position="306"/>
        <end position="323"/>
    </location>
</feature>
<dbReference type="InterPro" id="IPR013083">
    <property type="entry name" value="Znf_RING/FYVE/PHD"/>
</dbReference>
<keyword evidence="3 6" id="KW-0863">Zinc-finger</keyword>
<feature type="compositionally biased region" description="Acidic residues" evidence="7">
    <location>
        <begin position="646"/>
        <end position="657"/>
    </location>
</feature>
<feature type="region of interest" description="Disordered" evidence="7">
    <location>
        <begin position="142"/>
        <end position="172"/>
    </location>
</feature>
<comment type="subcellular location">
    <subcellularLocation>
        <location evidence="1">Nucleus</location>
    </subcellularLocation>
</comment>
<evidence type="ECO:0000256" key="3">
    <source>
        <dbReference type="ARBA" id="ARBA00022771"/>
    </source>
</evidence>
<dbReference type="SMART" id="SM00249">
    <property type="entry name" value="PHD"/>
    <property type="match status" value="1"/>
</dbReference>
<dbReference type="STRING" id="1262450.S3CDR1"/>
<feature type="compositionally biased region" description="Polar residues" evidence="7">
    <location>
        <begin position="280"/>
        <end position="299"/>
    </location>
</feature>
<evidence type="ECO:0000256" key="6">
    <source>
        <dbReference type="PROSITE-ProRule" id="PRU00146"/>
    </source>
</evidence>
<name>S3CDR1_OPHP1</name>
<evidence type="ECO:0000259" key="8">
    <source>
        <dbReference type="PROSITE" id="PS50016"/>
    </source>
</evidence>
<dbReference type="GO" id="GO:0045893">
    <property type="term" value="P:positive regulation of DNA-templated transcription"/>
    <property type="evidence" value="ECO:0007669"/>
    <property type="project" value="TreeGrafter"/>
</dbReference>
<keyword evidence="2" id="KW-0479">Metal-binding</keyword>
<reference evidence="9 10" key="1">
    <citation type="journal article" date="2013" name="BMC Genomics">
        <title>The genome and transcriptome of the pine saprophyte Ophiostoma piceae, and a comparison with the bark beetle-associated pine pathogen Grosmannia clavigera.</title>
        <authorList>
            <person name="Haridas S."/>
            <person name="Wang Y."/>
            <person name="Lim L."/>
            <person name="Massoumi Alamouti S."/>
            <person name="Jackman S."/>
            <person name="Docking R."/>
            <person name="Robertson G."/>
            <person name="Birol I."/>
            <person name="Bohlmann J."/>
            <person name="Breuil C."/>
        </authorList>
    </citation>
    <scope>NUCLEOTIDE SEQUENCE [LARGE SCALE GENOMIC DNA]</scope>
    <source>
        <strain evidence="9 10">UAMH 11346</strain>
    </source>
</reference>
<dbReference type="AlphaFoldDB" id="S3CDR1"/>
<organism evidence="9 10">
    <name type="scientific">Ophiostoma piceae (strain UAMH 11346)</name>
    <name type="common">Sap stain fungus</name>
    <dbReference type="NCBI Taxonomy" id="1262450"/>
    <lineage>
        <taxon>Eukaryota</taxon>
        <taxon>Fungi</taxon>
        <taxon>Dikarya</taxon>
        <taxon>Ascomycota</taxon>
        <taxon>Pezizomycotina</taxon>
        <taxon>Sordariomycetes</taxon>
        <taxon>Sordariomycetidae</taxon>
        <taxon>Ophiostomatales</taxon>
        <taxon>Ophiostomataceae</taxon>
        <taxon>Ophiostoma</taxon>
    </lineage>
</organism>
<feature type="compositionally biased region" description="Polar residues" evidence="7">
    <location>
        <begin position="154"/>
        <end position="172"/>
    </location>
</feature>
<evidence type="ECO:0000256" key="7">
    <source>
        <dbReference type="SAM" id="MobiDB-lite"/>
    </source>
</evidence>
<feature type="domain" description="PHD-type" evidence="8">
    <location>
        <begin position="370"/>
        <end position="421"/>
    </location>
</feature>
<sequence>MMIRSKFTEGALLLATHSDPVLESRTRFYPPPAASRALGIKGPGASPLQLFDPIVPYSLSLLSGKGRKAPALQSLIVSAQSCDDYHSLATFSCATLLELFSSFLFATTNDTANDHRVQTDPVQLSHDPALLALAFPPGRADMAASRIDSDDGRSSTINDRSPSPLSTSQGSNDAQFSYSYFAPVSRLASIDSDVHMTDATDGTADTPTATRRERFSSPLSTSTTTTNGRKIGRGGATASGISRRGGGGSGSKASSSWGGSARGAPATRGGSGVAKHKSKATSANTGRFASSYARSSATPSVKRELDSDDEEGDSEEGDDSDDESVVKRRRNVGRRTAASDDDDDDDGSMHGLRGNYSAIREDETNTSDNGIYCICRGPDDHRWMIQCEECDDWYHGDCINIDKDVGETMILSYICPRCAIPGRYVTRFKKFCSFSGCREAARLYGDDGTTPVLTEYSNHFCSDGHRDKWWDALFSRMGRVRPVPAAAEAKLAVDQFTPAQLITVLSHTDQPGVVQMLLNGLSQDSNVNLDAMLAKEERKTTEKSAVDRNHFAEQIEMCKKMLQLLDMAKARHQEAVKAGHIERDACGYDERLQHVGVQPHFGRFLASPEGTAIYHSEILSAPQFDDDGNPIDSRTGPLAQAGSRDSEDESDGGDDPEVLAATAGMCGKRKCKAHSSWFSTLARDVRMQIQELTRQIAMLLDNESRIRLAAVQRSFIMEHSSSKVRFVDGSTSSLSSLASEDDDNDEEDDNGNGGADIDESGPPSRDSRGGSPDYNRYNQSLQRNGINGKDDSRDHSRYVSLSPNGYASSPGPHMYNGQPRNGGGLAIDGMVDP</sequence>
<evidence type="ECO:0000256" key="5">
    <source>
        <dbReference type="ARBA" id="ARBA00023242"/>
    </source>
</evidence>
<dbReference type="OrthoDB" id="436852at2759"/>
<dbReference type="GO" id="GO:0048188">
    <property type="term" value="C:Set1C/COMPASS complex"/>
    <property type="evidence" value="ECO:0007669"/>
    <property type="project" value="InterPro"/>
</dbReference>
<feature type="compositionally biased region" description="Low complexity" evidence="7">
    <location>
        <begin position="251"/>
        <end position="264"/>
    </location>
</feature>
<evidence type="ECO:0000313" key="10">
    <source>
        <dbReference type="Proteomes" id="UP000016923"/>
    </source>
</evidence>
<evidence type="ECO:0000256" key="1">
    <source>
        <dbReference type="ARBA" id="ARBA00004123"/>
    </source>
</evidence>
<dbReference type="PANTHER" id="PTHR46174:SF1">
    <property type="entry name" value="CXXC-TYPE ZINC FINGER PROTEIN 1"/>
    <property type="match status" value="1"/>
</dbReference>
<feature type="compositionally biased region" description="Acidic residues" evidence="7">
    <location>
        <begin position="739"/>
        <end position="750"/>
    </location>
</feature>
<feature type="region of interest" description="Disordered" evidence="7">
    <location>
        <begin position="198"/>
        <end position="361"/>
    </location>
</feature>
<feature type="compositionally biased region" description="Basic and acidic residues" evidence="7">
    <location>
        <begin position="788"/>
        <end position="797"/>
    </location>
</feature>
<evidence type="ECO:0000313" key="9">
    <source>
        <dbReference type="EMBL" id="EPE04463.1"/>
    </source>
</evidence>
<protein>
    <submittedName>
        <fullName evidence="9">Phd-finger domain-containing protein</fullName>
    </submittedName>
</protein>
<proteinExistence type="predicted"/>
<dbReference type="HOGENOM" id="CLU_340679_0_0_1"/>
<keyword evidence="5" id="KW-0539">Nucleus</keyword>
<feature type="compositionally biased region" description="Low complexity" evidence="7">
    <location>
        <begin position="216"/>
        <end position="226"/>
    </location>
</feature>
<gene>
    <name evidence="9" type="ORF">F503_03525</name>
</gene>
<dbReference type="PROSITE" id="PS50016">
    <property type="entry name" value="ZF_PHD_2"/>
    <property type="match status" value="1"/>
</dbReference>
<evidence type="ECO:0000256" key="4">
    <source>
        <dbReference type="ARBA" id="ARBA00022833"/>
    </source>
</evidence>
<dbReference type="InterPro" id="IPR011011">
    <property type="entry name" value="Znf_FYVE_PHD"/>
</dbReference>
<feature type="compositionally biased region" description="Polar residues" evidence="7">
    <location>
        <begin position="776"/>
        <end position="785"/>
    </location>
</feature>
<keyword evidence="4" id="KW-0862">Zinc</keyword>
<dbReference type="SUPFAM" id="SSF57903">
    <property type="entry name" value="FYVE/PHD zinc finger"/>
    <property type="match status" value="1"/>
</dbReference>
<accession>S3CDR1</accession>
<dbReference type="CDD" id="cd15552">
    <property type="entry name" value="PHD_PHF3_like"/>
    <property type="match status" value="1"/>
</dbReference>
<feature type="region of interest" description="Disordered" evidence="7">
    <location>
        <begin position="726"/>
        <end position="833"/>
    </location>
</feature>